<reference evidence="10" key="1">
    <citation type="submission" date="2016-10" db="EMBL/GenBank/DDBJ databases">
        <authorList>
            <person name="Varghese N."/>
            <person name="Submissions S."/>
        </authorList>
    </citation>
    <scope>NUCLEOTIDE SEQUENCE [LARGE SCALE GENOMIC DNA]</scope>
    <source>
        <strain evidence="10">DSM 26893</strain>
    </source>
</reference>
<dbReference type="PANTHER" id="PTHR30151:SF20">
    <property type="entry name" value="ABC TRANSPORTER PERMEASE PROTEIN HI_0355-RELATED"/>
    <property type="match status" value="1"/>
</dbReference>
<dbReference type="InterPro" id="IPR000515">
    <property type="entry name" value="MetI-like"/>
</dbReference>
<feature type="transmembrane region" description="Helical" evidence="7">
    <location>
        <begin position="228"/>
        <end position="249"/>
    </location>
</feature>
<evidence type="ECO:0000256" key="2">
    <source>
        <dbReference type="ARBA" id="ARBA00022448"/>
    </source>
</evidence>
<evidence type="ECO:0000256" key="1">
    <source>
        <dbReference type="ARBA" id="ARBA00004651"/>
    </source>
</evidence>
<proteinExistence type="inferred from homology"/>
<evidence type="ECO:0000256" key="5">
    <source>
        <dbReference type="ARBA" id="ARBA00022989"/>
    </source>
</evidence>
<keyword evidence="6 7" id="KW-0472">Membrane</keyword>
<feature type="transmembrane region" description="Helical" evidence="7">
    <location>
        <begin position="110"/>
        <end position="134"/>
    </location>
</feature>
<comment type="subcellular location">
    <subcellularLocation>
        <location evidence="1 7">Cell membrane</location>
        <topology evidence="1 7">Multi-pass membrane protein</topology>
    </subcellularLocation>
</comment>
<organism evidence="9 10">
    <name type="scientific">Palleronia pelagia</name>
    <dbReference type="NCBI Taxonomy" id="387096"/>
    <lineage>
        <taxon>Bacteria</taxon>
        <taxon>Pseudomonadati</taxon>
        <taxon>Pseudomonadota</taxon>
        <taxon>Alphaproteobacteria</taxon>
        <taxon>Rhodobacterales</taxon>
        <taxon>Roseobacteraceae</taxon>
        <taxon>Palleronia</taxon>
    </lineage>
</organism>
<feature type="transmembrane region" description="Helical" evidence="7">
    <location>
        <begin position="140"/>
        <end position="160"/>
    </location>
</feature>
<dbReference type="EMBL" id="FOCM01000001">
    <property type="protein sequence ID" value="SEM69896.1"/>
    <property type="molecule type" value="Genomic_DNA"/>
</dbReference>
<evidence type="ECO:0000313" key="10">
    <source>
        <dbReference type="Proteomes" id="UP000199372"/>
    </source>
</evidence>
<dbReference type="Gene3D" id="1.10.3720.10">
    <property type="entry name" value="MetI-like"/>
    <property type="match status" value="1"/>
</dbReference>
<feature type="transmembrane region" description="Helical" evidence="7">
    <location>
        <begin position="20"/>
        <end position="38"/>
    </location>
</feature>
<accession>A0A1H8AHC3</accession>
<evidence type="ECO:0000256" key="4">
    <source>
        <dbReference type="ARBA" id="ARBA00022692"/>
    </source>
</evidence>
<dbReference type="InterPro" id="IPR035906">
    <property type="entry name" value="MetI-like_sf"/>
</dbReference>
<keyword evidence="10" id="KW-1185">Reference proteome</keyword>
<keyword evidence="2 7" id="KW-0813">Transport</keyword>
<feature type="transmembrane region" description="Helical" evidence="7">
    <location>
        <begin position="75"/>
        <end position="98"/>
    </location>
</feature>
<protein>
    <submittedName>
        <fullName evidence="9">NitT/TauT family transport system permease protein</fullName>
    </submittedName>
</protein>
<keyword evidence="5 7" id="KW-1133">Transmembrane helix</keyword>
<evidence type="ECO:0000259" key="8">
    <source>
        <dbReference type="PROSITE" id="PS50928"/>
    </source>
</evidence>
<evidence type="ECO:0000256" key="7">
    <source>
        <dbReference type="RuleBase" id="RU363032"/>
    </source>
</evidence>
<evidence type="ECO:0000313" key="9">
    <source>
        <dbReference type="EMBL" id="SEM69896.1"/>
    </source>
</evidence>
<dbReference type="GO" id="GO:0055085">
    <property type="term" value="P:transmembrane transport"/>
    <property type="evidence" value="ECO:0007669"/>
    <property type="project" value="InterPro"/>
</dbReference>
<dbReference type="CDD" id="cd06261">
    <property type="entry name" value="TM_PBP2"/>
    <property type="match status" value="1"/>
</dbReference>
<dbReference type="GO" id="GO:0005886">
    <property type="term" value="C:plasma membrane"/>
    <property type="evidence" value="ECO:0007669"/>
    <property type="project" value="UniProtKB-SubCell"/>
</dbReference>
<gene>
    <name evidence="9" type="ORF">SAMN04488011_101158</name>
</gene>
<dbReference type="OrthoDB" id="9799271at2"/>
<dbReference type="SUPFAM" id="SSF161098">
    <property type="entry name" value="MetI-like"/>
    <property type="match status" value="1"/>
</dbReference>
<name>A0A1H8AHC3_9RHOB</name>
<dbReference type="Pfam" id="PF00528">
    <property type="entry name" value="BPD_transp_1"/>
    <property type="match status" value="1"/>
</dbReference>
<dbReference type="AlphaFoldDB" id="A0A1H8AHC3"/>
<dbReference type="RefSeq" id="WP_091843168.1">
    <property type="nucleotide sequence ID" value="NZ_FOCM01000001.1"/>
</dbReference>
<dbReference type="PROSITE" id="PS50928">
    <property type="entry name" value="ABC_TM1"/>
    <property type="match status" value="1"/>
</dbReference>
<dbReference type="PANTHER" id="PTHR30151">
    <property type="entry name" value="ALKANE SULFONATE ABC TRANSPORTER-RELATED, MEMBRANE SUBUNIT"/>
    <property type="match status" value="1"/>
</dbReference>
<evidence type="ECO:0000256" key="3">
    <source>
        <dbReference type="ARBA" id="ARBA00022475"/>
    </source>
</evidence>
<dbReference type="Proteomes" id="UP000199372">
    <property type="component" value="Unassembled WGS sequence"/>
</dbReference>
<feature type="transmembrane region" description="Helical" evidence="7">
    <location>
        <begin position="197"/>
        <end position="222"/>
    </location>
</feature>
<evidence type="ECO:0000256" key="6">
    <source>
        <dbReference type="ARBA" id="ARBA00023136"/>
    </source>
</evidence>
<comment type="similarity">
    <text evidence="7">Belongs to the binding-protein-dependent transport system permease family.</text>
</comment>
<sequence>MSDEGDLGAVAAKGRTRGIVARHAGILVALVAAWEISCRMGWLDPLFFPYPSAILLGFWRLYITQGNIWPHLGLTMLEVLVGFLAGSALGIALAVCVGMSDRLRRYLKPYVVVLEATPRIAIGPVIIAAFGFGWTSKTAIVMLVCFFAPFVNTLNGIVGVEPEKQSMFRSMGASKVQTFTKLLWPSALPEISAGLRLAMASALGGALVAEFIASNAGLGVLITQYTGTLNMASAFVCVLTLSALGYFIFRGMEELDRIVVFWSDGDRTDAMSRRRKAAWRAKMGTTS</sequence>
<keyword evidence="4 7" id="KW-0812">Transmembrane</keyword>
<feature type="domain" description="ABC transmembrane type-1" evidence="8">
    <location>
        <begin position="68"/>
        <end position="250"/>
    </location>
</feature>
<keyword evidence="3" id="KW-1003">Cell membrane</keyword>